<dbReference type="PANTHER" id="PTHR43244:SF1">
    <property type="entry name" value="5,10-METHYLENETETRAHYDROMETHANOPTERIN REDUCTASE"/>
    <property type="match status" value="1"/>
</dbReference>
<reference evidence="3" key="1">
    <citation type="submission" date="2021-03" db="EMBL/GenBank/DDBJ databases">
        <authorList>
            <person name="Kanchanasin P."/>
            <person name="Saeng-In P."/>
            <person name="Phongsopitanun W."/>
            <person name="Yuki M."/>
            <person name="Kudo T."/>
            <person name="Ohkuma M."/>
            <person name="Tanasupawat S."/>
        </authorList>
    </citation>
    <scope>NUCLEOTIDE SEQUENCE</scope>
    <source>
        <strain evidence="3">GKU 128</strain>
    </source>
</reference>
<comment type="caution">
    <text evidence="3">The sequence shown here is derived from an EMBL/GenBank/DDBJ whole genome shotgun (WGS) entry which is preliminary data.</text>
</comment>
<feature type="domain" description="Luciferase-like" evidence="2">
    <location>
        <begin position="8"/>
        <end position="214"/>
    </location>
</feature>
<evidence type="ECO:0000259" key="2">
    <source>
        <dbReference type="Pfam" id="PF00296"/>
    </source>
</evidence>
<dbReference type="InterPro" id="IPR036661">
    <property type="entry name" value="Luciferase-like_sf"/>
</dbReference>
<dbReference type="Proteomes" id="UP000669179">
    <property type="component" value="Unassembled WGS sequence"/>
</dbReference>
<dbReference type="RefSeq" id="WP_208260821.1">
    <property type="nucleotide sequence ID" value="NZ_JAGEOJ010000017.1"/>
</dbReference>
<dbReference type="SUPFAM" id="SSF51679">
    <property type="entry name" value="Bacterial luciferase-like"/>
    <property type="match status" value="1"/>
</dbReference>
<gene>
    <name evidence="3" type="ORF">J4573_37370</name>
</gene>
<organism evidence="3 4">
    <name type="scientific">Actinomadura barringtoniae</name>
    <dbReference type="NCBI Taxonomy" id="1427535"/>
    <lineage>
        <taxon>Bacteria</taxon>
        <taxon>Bacillati</taxon>
        <taxon>Actinomycetota</taxon>
        <taxon>Actinomycetes</taxon>
        <taxon>Streptosporangiales</taxon>
        <taxon>Thermomonosporaceae</taxon>
        <taxon>Actinomadura</taxon>
    </lineage>
</organism>
<dbReference type="GO" id="GO:0016705">
    <property type="term" value="F:oxidoreductase activity, acting on paired donors, with incorporation or reduction of molecular oxygen"/>
    <property type="evidence" value="ECO:0007669"/>
    <property type="project" value="InterPro"/>
</dbReference>
<accession>A0A939TAT3</accession>
<name>A0A939TAT3_9ACTN</name>
<dbReference type="InterPro" id="IPR011251">
    <property type="entry name" value="Luciferase-like_dom"/>
</dbReference>
<dbReference type="NCBIfam" id="TIGR03619">
    <property type="entry name" value="F420_Rv2161c"/>
    <property type="match status" value="1"/>
</dbReference>
<dbReference type="Pfam" id="PF00296">
    <property type="entry name" value="Bac_luciferase"/>
    <property type="match status" value="1"/>
</dbReference>
<proteinExistence type="predicted"/>
<dbReference type="EC" id="1.-.-.-" evidence="3"/>
<dbReference type="InterPro" id="IPR050564">
    <property type="entry name" value="F420-G6PD/mer"/>
</dbReference>
<dbReference type="Gene3D" id="3.20.20.30">
    <property type="entry name" value="Luciferase-like domain"/>
    <property type="match status" value="1"/>
</dbReference>
<dbReference type="InterPro" id="IPR019921">
    <property type="entry name" value="Lucif-like_OxRdtase_Rv2161c"/>
</dbReference>
<evidence type="ECO:0000256" key="1">
    <source>
        <dbReference type="ARBA" id="ARBA00023002"/>
    </source>
</evidence>
<dbReference type="EMBL" id="JAGEOJ010000017">
    <property type="protein sequence ID" value="MBO2452812.1"/>
    <property type="molecule type" value="Genomic_DNA"/>
</dbReference>
<sequence length="270" mass="28982">MKVYAHLTQVPIDQVVELARLAEELGFAGISLADHLAAPEQISTPYPYGDAPWKDAPHWGDPWVVAAALGQATRTLRVMTSVYVLPLRHPLAVAKAVATAAVLTGGRVSCGVGAGWLREEFVLAGQEFEGRGGRLDEAIQICRLAWSGEPVEFHGEHYDLDAFTMRPAPAERPPILIGGAGPRALRRAIELGDGWIAPAQSGPELAANITELRTARPEGFEVVAWSDNGRDLGELAQAGADSVRLRPQKLYSDLPDDPAAAMRRFAAEGL</sequence>
<keyword evidence="1 3" id="KW-0560">Oxidoreductase</keyword>
<protein>
    <submittedName>
        <fullName evidence="3">TIGR03619 family F420-dependent LLM class oxidoreductase</fullName>
        <ecNumber evidence="3">1.-.-.-</ecNumber>
    </submittedName>
</protein>
<dbReference type="AlphaFoldDB" id="A0A939TAT3"/>
<evidence type="ECO:0000313" key="4">
    <source>
        <dbReference type="Proteomes" id="UP000669179"/>
    </source>
</evidence>
<keyword evidence="4" id="KW-1185">Reference proteome</keyword>
<evidence type="ECO:0000313" key="3">
    <source>
        <dbReference type="EMBL" id="MBO2452812.1"/>
    </source>
</evidence>
<dbReference type="PANTHER" id="PTHR43244">
    <property type="match status" value="1"/>
</dbReference>